<protein>
    <submittedName>
        <fullName evidence="3">Uncharacterized protein</fullName>
    </submittedName>
</protein>
<accession>A0AA86SSM4</accession>
<keyword evidence="1" id="KW-0677">Repeat</keyword>
<dbReference type="InterPro" id="IPR002885">
    <property type="entry name" value="PPR_rpt"/>
</dbReference>
<organism evidence="3 4">
    <name type="scientific">Sphenostylis stenocarpa</name>
    <dbReference type="NCBI Taxonomy" id="92480"/>
    <lineage>
        <taxon>Eukaryota</taxon>
        <taxon>Viridiplantae</taxon>
        <taxon>Streptophyta</taxon>
        <taxon>Embryophyta</taxon>
        <taxon>Tracheophyta</taxon>
        <taxon>Spermatophyta</taxon>
        <taxon>Magnoliopsida</taxon>
        <taxon>eudicotyledons</taxon>
        <taxon>Gunneridae</taxon>
        <taxon>Pentapetalae</taxon>
        <taxon>rosids</taxon>
        <taxon>fabids</taxon>
        <taxon>Fabales</taxon>
        <taxon>Fabaceae</taxon>
        <taxon>Papilionoideae</taxon>
        <taxon>50 kb inversion clade</taxon>
        <taxon>NPAAA clade</taxon>
        <taxon>indigoferoid/millettioid clade</taxon>
        <taxon>Phaseoleae</taxon>
        <taxon>Sphenostylis</taxon>
    </lineage>
</organism>
<reference evidence="3" key="1">
    <citation type="submission" date="2023-10" db="EMBL/GenBank/DDBJ databases">
        <authorList>
            <person name="Domelevo Entfellner J.-B."/>
        </authorList>
    </citation>
    <scope>NUCLEOTIDE SEQUENCE</scope>
</reference>
<dbReference type="PROSITE" id="PS51375">
    <property type="entry name" value="PPR"/>
    <property type="match status" value="1"/>
</dbReference>
<evidence type="ECO:0000256" key="1">
    <source>
        <dbReference type="ARBA" id="ARBA00022737"/>
    </source>
</evidence>
<name>A0AA86SSM4_9FABA</name>
<evidence type="ECO:0000313" key="4">
    <source>
        <dbReference type="Proteomes" id="UP001189624"/>
    </source>
</evidence>
<dbReference type="Gramene" id="rna-AYBTSS11_LOCUS13754">
    <property type="protein sequence ID" value="CAJ1949499.1"/>
    <property type="gene ID" value="gene-AYBTSS11_LOCUS13754"/>
</dbReference>
<dbReference type="Pfam" id="PF13041">
    <property type="entry name" value="PPR_2"/>
    <property type="match status" value="1"/>
</dbReference>
<evidence type="ECO:0000313" key="3">
    <source>
        <dbReference type="EMBL" id="CAJ1949499.1"/>
    </source>
</evidence>
<dbReference type="PANTHER" id="PTHR45613:SF207">
    <property type="entry name" value="OS08G0300700 PROTEIN"/>
    <property type="match status" value="1"/>
</dbReference>
<sequence length="97" mass="10714">MRVFPDVVIYTVLIEGDCLRGEVDEARKMTSRKQLNGLKDNVATNTSLLKGMCIKGKSDETIQQLREMVSGGMKSNVKAYGIVGPRKKILLALESKV</sequence>
<gene>
    <name evidence="3" type="ORF">AYBTSS11_LOCUS13754</name>
</gene>
<dbReference type="Proteomes" id="UP001189624">
    <property type="component" value="Chromosome 4"/>
</dbReference>
<dbReference type="Gene3D" id="1.25.40.10">
    <property type="entry name" value="Tetratricopeptide repeat domain"/>
    <property type="match status" value="1"/>
</dbReference>
<feature type="repeat" description="PPR" evidence="2">
    <location>
        <begin position="41"/>
        <end position="75"/>
    </location>
</feature>
<proteinExistence type="predicted"/>
<dbReference type="AlphaFoldDB" id="A0AA86SSM4"/>
<dbReference type="EMBL" id="OY731401">
    <property type="protein sequence ID" value="CAJ1949499.1"/>
    <property type="molecule type" value="Genomic_DNA"/>
</dbReference>
<dbReference type="PANTHER" id="PTHR45613">
    <property type="entry name" value="PENTATRICOPEPTIDE REPEAT-CONTAINING PROTEIN"/>
    <property type="match status" value="1"/>
</dbReference>
<keyword evidence="4" id="KW-1185">Reference proteome</keyword>
<dbReference type="InterPro" id="IPR011990">
    <property type="entry name" value="TPR-like_helical_dom_sf"/>
</dbReference>
<evidence type="ECO:0000256" key="2">
    <source>
        <dbReference type="PROSITE-ProRule" id="PRU00708"/>
    </source>
</evidence>